<protein>
    <recommendedName>
        <fullName evidence="4">Lipoprotein</fullName>
    </recommendedName>
</protein>
<accession>A0ABM6WL20</accession>
<dbReference type="EMBL" id="CP021130">
    <property type="protein sequence ID" value="AWR87745.1"/>
    <property type="molecule type" value="Genomic_DNA"/>
</dbReference>
<keyword evidence="1" id="KW-0732">Signal</keyword>
<proteinExistence type="predicted"/>
<evidence type="ECO:0000256" key="1">
    <source>
        <dbReference type="SAM" id="SignalP"/>
    </source>
</evidence>
<dbReference type="PROSITE" id="PS51257">
    <property type="entry name" value="PROKAR_LIPOPROTEIN"/>
    <property type="match status" value="1"/>
</dbReference>
<keyword evidence="3" id="KW-1185">Reference proteome</keyword>
<dbReference type="RefSeq" id="WP_131455679.1">
    <property type="nucleotide sequence ID" value="NZ_CP021130.1"/>
</dbReference>
<feature type="chain" id="PRO_5046411166" description="Lipoprotein" evidence="1">
    <location>
        <begin position="25"/>
        <end position="307"/>
    </location>
</feature>
<name>A0ABM6WL20_9DEIN</name>
<dbReference type="Proteomes" id="UP000263013">
    <property type="component" value="Chromosome"/>
</dbReference>
<gene>
    <name evidence="2" type="ORF">Mtai_v1c25170</name>
</gene>
<evidence type="ECO:0000313" key="2">
    <source>
        <dbReference type="EMBL" id="AWR87745.1"/>
    </source>
</evidence>
<sequence>MRKLVKATGLLVLLSMLVSCSPGSSDLSNDVPGVPTDSLTVFSASQASAHKSILVNYVDQIATGIGGGVGTLNALGFAAALVEREYPQVAGYLRQLGVEGSLIHVQGTLNCPGGGSITYPDNPVDRDRDGIPASAEAFYNNCRDSNGAVTNGSIKIRDKNDGDPRSGYTVVINLSVSGGASQGRLVLGVDFTPGSGGAYQVRYGFLIEEGRDKIAFGLNLSYTPSLDGNSNPYDAGVTNFNGRFAYRVSGENFVLDMNGENLQHNRASCMSSFIAGKATFQDSASNRLVIQYNGCNSYTVTYNGNPI</sequence>
<organism evidence="2 3">
    <name type="scientific">Meiothermus taiwanensis WR-220</name>
    <dbReference type="NCBI Taxonomy" id="1339250"/>
    <lineage>
        <taxon>Bacteria</taxon>
        <taxon>Thermotogati</taxon>
        <taxon>Deinococcota</taxon>
        <taxon>Deinococci</taxon>
        <taxon>Thermales</taxon>
        <taxon>Thermaceae</taxon>
        <taxon>Meiothermus</taxon>
    </lineage>
</organism>
<feature type="signal peptide" evidence="1">
    <location>
        <begin position="1"/>
        <end position="24"/>
    </location>
</feature>
<evidence type="ECO:0000313" key="3">
    <source>
        <dbReference type="Proteomes" id="UP000263013"/>
    </source>
</evidence>
<evidence type="ECO:0008006" key="4">
    <source>
        <dbReference type="Google" id="ProtNLM"/>
    </source>
</evidence>
<reference evidence="2 3" key="1">
    <citation type="submission" date="2017-05" db="EMBL/GenBank/DDBJ databases">
        <title>Complete genome sequence of Meiothermus taiwanensis WR-220.</title>
        <authorList>
            <person name="Wu W.-L."/>
            <person name="Lo W.-S."/>
            <person name="Kuo C.-H."/>
            <person name="Wu S.-H."/>
        </authorList>
    </citation>
    <scope>NUCLEOTIDE SEQUENCE [LARGE SCALE GENOMIC DNA]</scope>
    <source>
        <strain evidence="2 3">WR-220</strain>
    </source>
</reference>